<comment type="similarity">
    <text evidence="3 18">Belongs to the Aux/IAA family.</text>
</comment>
<keyword evidence="11 18" id="KW-0804">Transcription</keyword>
<dbReference type="AlphaFoldDB" id="A0A8X7Q389"/>
<evidence type="ECO:0000256" key="11">
    <source>
        <dbReference type="ARBA" id="ARBA00023163"/>
    </source>
</evidence>
<keyword evidence="6 17" id="KW-0602">Photosynthesis</keyword>
<feature type="region of interest" description="Disordered" evidence="19">
    <location>
        <begin position="1"/>
        <end position="33"/>
    </location>
</feature>
<evidence type="ECO:0000256" key="19">
    <source>
        <dbReference type="SAM" id="MobiDB-lite"/>
    </source>
</evidence>
<evidence type="ECO:0000256" key="16">
    <source>
        <dbReference type="ARBA" id="ARBA00062039"/>
    </source>
</evidence>
<evidence type="ECO:0000256" key="17">
    <source>
        <dbReference type="RuleBase" id="RU003509"/>
    </source>
</evidence>
<feature type="region of interest" description="Disordered" evidence="19">
    <location>
        <begin position="251"/>
        <end position="272"/>
    </location>
</feature>
<keyword evidence="7" id="KW-0934">Plastid</keyword>
<organism evidence="21 22">
    <name type="scientific">Brassica carinata</name>
    <name type="common">Ethiopian mustard</name>
    <name type="synonym">Abyssinian cabbage</name>
    <dbReference type="NCBI Taxonomy" id="52824"/>
    <lineage>
        <taxon>Eukaryota</taxon>
        <taxon>Viridiplantae</taxon>
        <taxon>Streptophyta</taxon>
        <taxon>Embryophyta</taxon>
        <taxon>Tracheophyta</taxon>
        <taxon>Spermatophyta</taxon>
        <taxon>Magnoliopsida</taxon>
        <taxon>eudicotyledons</taxon>
        <taxon>Gunneridae</taxon>
        <taxon>Pentapetalae</taxon>
        <taxon>rosids</taxon>
        <taxon>malvids</taxon>
        <taxon>Brassicales</taxon>
        <taxon>Brassicaceae</taxon>
        <taxon>Brassiceae</taxon>
        <taxon>Brassica</taxon>
    </lineage>
</organism>
<protein>
    <recommendedName>
        <fullName evidence="17 18">Multifunctional fusion protein</fullName>
    </recommendedName>
    <domain>
        <recommendedName>
            <fullName evidence="17">Photosystem II reaction center Psb28 protein</fullName>
        </recommendedName>
    </domain>
    <domain>
        <recommendedName>
            <fullName evidence="18">Auxin-responsive protein</fullName>
        </recommendedName>
    </domain>
</protein>
<evidence type="ECO:0000256" key="9">
    <source>
        <dbReference type="ARBA" id="ARBA00023078"/>
    </source>
</evidence>
<proteinExistence type="inferred from homology"/>
<feature type="domain" description="PB1" evidence="20">
    <location>
        <begin position="121"/>
        <end position="214"/>
    </location>
</feature>
<evidence type="ECO:0000256" key="8">
    <source>
        <dbReference type="ARBA" id="ARBA00023015"/>
    </source>
</evidence>
<comment type="function">
    <text evidence="18">Aux/IAA proteins are short-lived transcriptional factors that function as repressors of early auxin response genes at low auxin concentrations.</text>
</comment>
<gene>
    <name evidence="21" type="ORF">Bca52824_070078</name>
</gene>
<dbReference type="InterPro" id="IPR033389">
    <property type="entry name" value="AUX/IAA_dom"/>
</dbReference>
<dbReference type="PANTHER" id="PTHR34963">
    <property type="match status" value="1"/>
</dbReference>
<evidence type="ECO:0000256" key="14">
    <source>
        <dbReference type="ARBA" id="ARBA00023294"/>
    </source>
</evidence>
<comment type="similarity">
    <text evidence="15 17">Belongs to the Psb28 family.</text>
</comment>
<dbReference type="EMBL" id="JAAMPC010000014">
    <property type="protein sequence ID" value="KAG2262999.1"/>
    <property type="molecule type" value="Genomic_DNA"/>
</dbReference>
<keyword evidence="14 18" id="KW-0927">Auxin signaling pathway</keyword>
<comment type="subcellular location">
    <subcellularLocation>
        <location evidence="1 18">Nucleus</location>
    </subcellularLocation>
    <subcellularLocation>
        <location evidence="2">Plastid</location>
        <location evidence="2">Chloroplast thylakoid membrane</location>
        <topology evidence="2">Peripheral membrane protein</topology>
        <orientation evidence="2">Stromal side</orientation>
    </subcellularLocation>
</comment>
<comment type="subunit">
    <text evidence="16">Part of the photosystem II complex.</text>
</comment>
<evidence type="ECO:0000256" key="2">
    <source>
        <dbReference type="ARBA" id="ARBA00004185"/>
    </source>
</evidence>
<dbReference type="GO" id="GO:0005634">
    <property type="term" value="C:nucleus"/>
    <property type="evidence" value="ECO:0007669"/>
    <property type="project" value="UniProtKB-SubCell"/>
</dbReference>
<evidence type="ECO:0000256" key="5">
    <source>
        <dbReference type="ARBA" id="ARBA00022528"/>
    </source>
</evidence>
<dbReference type="FunFam" id="2.40.30.220:FF:000001">
    <property type="entry name" value="Photosystem II reaction center Psb28 protein"/>
    <property type="match status" value="1"/>
</dbReference>
<dbReference type="SUPFAM" id="SSF54277">
    <property type="entry name" value="CAD &amp; PB1 domains"/>
    <property type="match status" value="1"/>
</dbReference>
<dbReference type="HAMAP" id="MF_01370">
    <property type="entry name" value="PSII_Psb28"/>
    <property type="match status" value="1"/>
</dbReference>
<dbReference type="Proteomes" id="UP000886595">
    <property type="component" value="Unassembled WGS sequence"/>
</dbReference>
<evidence type="ECO:0000256" key="18">
    <source>
        <dbReference type="RuleBase" id="RU004549"/>
    </source>
</evidence>
<dbReference type="InterPro" id="IPR038676">
    <property type="entry name" value="Psb28_c1_sf"/>
</dbReference>
<dbReference type="InterPro" id="IPR053793">
    <property type="entry name" value="PB1-like"/>
</dbReference>
<comment type="subunit">
    <text evidence="18">Homodimers and heterodimers.</text>
</comment>
<evidence type="ECO:0000256" key="6">
    <source>
        <dbReference type="ARBA" id="ARBA00022531"/>
    </source>
</evidence>
<dbReference type="Gene3D" id="3.10.20.90">
    <property type="entry name" value="Phosphatidylinositol 3-kinase Catalytic Subunit, Chain A, domain 1"/>
    <property type="match status" value="1"/>
</dbReference>
<evidence type="ECO:0000256" key="15">
    <source>
        <dbReference type="ARBA" id="ARBA00060947"/>
    </source>
</evidence>
<evidence type="ECO:0000313" key="21">
    <source>
        <dbReference type="EMBL" id="KAG2262999.1"/>
    </source>
</evidence>
<keyword evidence="12 18" id="KW-0539">Nucleus</keyword>
<keyword evidence="4 18" id="KW-0678">Repressor</keyword>
<dbReference type="NCBIfam" id="TIGR03047">
    <property type="entry name" value="PS_II_psb28"/>
    <property type="match status" value="1"/>
</dbReference>
<evidence type="ECO:0000256" key="12">
    <source>
        <dbReference type="ARBA" id="ARBA00023242"/>
    </source>
</evidence>
<evidence type="ECO:0000313" key="22">
    <source>
        <dbReference type="Proteomes" id="UP000886595"/>
    </source>
</evidence>
<dbReference type="FunFam" id="3.10.20.90:FF:000078">
    <property type="entry name" value="Auxin-responsive protein"/>
    <property type="match status" value="1"/>
</dbReference>
<reference evidence="21 22" key="1">
    <citation type="submission" date="2020-02" db="EMBL/GenBank/DDBJ databases">
        <authorList>
            <person name="Ma Q."/>
            <person name="Huang Y."/>
            <person name="Song X."/>
            <person name="Pei D."/>
        </authorList>
    </citation>
    <scope>NUCLEOTIDE SEQUENCE [LARGE SCALE GENOMIC DNA]</scope>
    <source>
        <strain evidence="21">Sxm20200214</strain>
        <tissue evidence="21">Leaf</tissue>
    </source>
</reference>
<dbReference type="GO" id="GO:0009654">
    <property type="term" value="C:photosystem II oxygen evolving complex"/>
    <property type="evidence" value="ECO:0007669"/>
    <property type="project" value="InterPro"/>
</dbReference>
<evidence type="ECO:0000256" key="3">
    <source>
        <dbReference type="ARBA" id="ARBA00006728"/>
    </source>
</evidence>
<dbReference type="GO" id="GO:0015979">
    <property type="term" value="P:photosynthesis"/>
    <property type="evidence" value="ECO:0007669"/>
    <property type="project" value="UniProtKB-KW"/>
</dbReference>
<dbReference type="GO" id="GO:0009734">
    <property type="term" value="P:auxin-activated signaling pathway"/>
    <property type="evidence" value="ECO:0007669"/>
    <property type="project" value="UniProtKB-UniRule"/>
</dbReference>
<keyword evidence="10" id="KW-0472">Membrane</keyword>
<sequence>MEGGSASGSASTLSNDRNLVVSCEDSSSPAENELELGLTLSLGRERRVSYADDSSSSSSLSSRASVTAGIKRTADSMAAISGQVVGWPPIRTYRMNSIVNQAKTLAMEDPIKNRSDATKMRMFVKVTMDGIPIGRKIDLNAHTCYESLSNTLEDMFLKPKTDGHMEAGVVKILPDGSSGLVLTYEDKEGDWMLVGDVPWGMFIGSVKRLRIMKTSEATGTGSLTSVTHSPRHVSRTSGIVMSSCSVHPTTRSSFTGSPISLPRLQPPSPTTLTRRSLVPITMMVKPALQFIQGTDELTIPDVKLTRSRDGTNGMALFSFDQPSVFDSSGEVGEITGLYMIDEEGVIQSTDVNARFVNGKPEGIVAKHVMRTPKEWDRFMRFMERYSDQNGLQFVKKQ</sequence>
<evidence type="ECO:0000256" key="4">
    <source>
        <dbReference type="ARBA" id="ARBA00022491"/>
    </source>
</evidence>
<dbReference type="PROSITE" id="PS51745">
    <property type="entry name" value="PB1"/>
    <property type="match status" value="1"/>
</dbReference>
<evidence type="ECO:0000256" key="1">
    <source>
        <dbReference type="ARBA" id="ARBA00004123"/>
    </source>
</evidence>
<keyword evidence="13 17" id="KW-0604">Photosystem II</keyword>
<evidence type="ECO:0000256" key="13">
    <source>
        <dbReference type="ARBA" id="ARBA00023276"/>
    </source>
</evidence>
<dbReference type="OrthoDB" id="1094614at2759"/>
<evidence type="ECO:0000256" key="10">
    <source>
        <dbReference type="ARBA" id="ARBA00023136"/>
    </source>
</evidence>
<name>A0A8X7Q389_BRACI</name>
<accession>A0A8X7Q389</accession>
<evidence type="ECO:0000256" key="7">
    <source>
        <dbReference type="ARBA" id="ARBA00022640"/>
    </source>
</evidence>
<dbReference type="PANTHER" id="PTHR34963:SF2">
    <property type="entry name" value="PHOTOSYSTEM II REACTION CENTER PSB28 PROTEIN, CHLOROPLASTIC"/>
    <property type="match status" value="1"/>
</dbReference>
<dbReference type="Pfam" id="PF03912">
    <property type="entry name" value="Psb28"/>
    <property type="match status" value="1"/>
</dbReference>
<dbReference type="InterPro" id="IPR005610">
    <property type="entry name" value="PSII_Psb28_class-1"/>
</dbReference>
<keyword evidence="8 18" id="KW-0805">Transcription regulation</keyword>
<keyword evidence="22" id="KW-1185">Reference proteome</keyword>
<keyword evidence="9" id="KW-0793">Thylakoid</keyword>
<dbReference type="GO" id="GO:0009535">
    <property type="term" value="C:chloroplast thylakoid membrane"/>
    <property type="evidence" value="ECO:0007669"/>
    <property type="project" value="UniProtKB-SubCell"/>
</dbReference>
<dbReference type="Pfam" id="PF02309">
    <property type="entry name" value="AUX_IAA"/>
    <property type="match status" value="1"/>
</dbReference>
<dbReference type="Gene3D" id="2.40.30.220">
    <property type="entry name" value="Photosystem II Psb28"/>
    <property type="match status" value="1"/>
</dbReference>
<comment type="caution">
    <text evidence="21">The sequence shown here is derived from an EMBL/GenBank/DDBJ whole genome shotgun (WGS) entry which is preliminary data.</text>
</comment>
<evidence type="ECO:0000259" key="20">
    <source>
        <dbReference type="PROSITE" id="PS51745"/>
    </source>
</evidence>
<keyword evidence="5" id="KW-0150">Chloroplast</keyword>